<name>A0A167NH72_PHYB8</name>
<dbReference type="GeneID" id="29000091"/>
<dbReference type="Proteomes" id="UP000077315">
    <property type="component" value="Unassembled WGS sequence"/>
</dbReference>
<evidence type="ECO:0000313" key="3">
    <source>
        <dbReference type="Proteomes" id="UP000077315"/>
    </source>
</evidence>
<gene>
    <name evidence="2" type="ORF">PHYBLDRAFT_186066</name>
</gene>
<evidence type="ECO:0000313" key="2">
    <source>
        <dbReference type="EMBL" id="OAD75894.1"/>
    </source>
</evidence>
<feature type="region of interest" description="Disordered" evidence="1">
    <location>
        <begin position="26"/>
        <end position="138"/>
    </location>
</feature>
<organism evidence="2 3">
    <name type="scientific">Phycomyces blakesleeanus (strain ATCC 8743b / DSM 1359 / FGSC 10004 / NBRC 33097 / NRRL 1555)</name>
    <dbReference type="NCBI Taxonomy" id="763407"/>
    <lineage>
        <taxon>Eukaryota</taxon>
        <taxon>Fungi</taxon>
        <taxon>Fungi incertae sedis</taxon>
        <taxon>Mucoromycota</taxon>
        <taxon>Mucoromycotina</taxon>
        <taxon>Mucoromycetes</taxon>
        <taxon>Mucorales</taxon>
        <taxon>Phycomycetaceae</taxon>
        <taxon>Phycomyces</taxon>
    </lineage>
</organism>
<proteinExistence type="predicted"/>
<dbReference type="AlphaFoldDB" id="A0A167NH72"/>
<dbReference type="InParanoid" id="A0A167NH72"/>
<evidence type="ECO:0000256" key="1">
    <source>
        <dbReference type="SAM" id="MobiDB-lite"/>
    </source>
</evidence>
<feature type="compositionally biased region" description="Basic and acidic residues" evidence="1">
    <location>
        <begin position="111"/>
        <end position="128"/>
    </location>
</feature>
<feature type="compositionally biased region" description="Low complexity" evidence="1">
    <location>
        <begin position="98"/>
        <end position="108"/>
    </location>
</feature>
<reference evidence="3" key="1">
    <citation type="submission" date="2015-06" db="EMBL/GenBank/DDBJ databases">
        <title>Expansion of signal transduction pathways in fungi by whole-genome duplication.</title>
        <authorList>
            <consortium name="DOE Joint Genome Institute"/>
            <person name="Corrochano L.M."/>
            <person name="Kuo A."/>
            <person name="Marcet-Houben M."/>
            <person name="Polaino S."/>
            <person name="Salamov A."/>
            <person name="Villalobos J.M."/>
            <person name="Alvarez M.I."/>
            <person name="Avalos J."/>
            <person name="Benito E.P."/>
            <person name="Benoit I."/>
            <person name="Burger G."/>
            <person name="Camino L.P."/>
            <person name="Canovas D."/>
            <person name="Cerda-Olmedo E."/>
            <person name="Cheng J.-F."/>
            <person name="Dominguez A."/>
            <person name="Elias M."/>
            <person name="Eslava A.P."/>
            <person name="Glaser F."/>
            <person name="Grimwood J."/>
            <person name="Gutierrez G."/>
            <person name="Heitman J."/>
            <person name="Henrissat B."/>
            <person name="Iturriaga E.A."/>
            <person name="Lang B.F."/>
            <person name="Lavin J.L."/>
            <person name="Lee S."/>
            <person name="Li W."/>
            <person name="Lindquist E."/>
            <person name="Lopez-Garcia S."/>
            <person name="Luque E.M."/>
            <person name="Marcos A.T."/>
            <person name="Martin J."/>
            <person name="McCluskey K."/>
            <person name="Medina H.R."/>
            <person name="Miralles-Duran A."/>
            <person name="Miyazaki A."/>
            <person name="Munoz-Torres E."/>
            <person name="Oguiza J.A."/>
            <person name="Ohm R."/>
            <person name="Olmedo M."/>
            <person name="Orejas M."/>
            <person name="Ortiz-Castellanos L."/>
            <person name="Pisabarro A.G."/>
            <person name="Rodriguez-Romero J."/>
            <person name="Ruiz-Herrera J."/>
            <person name="Ruiz-Vazquez R."/>
            <person name="Sanz C."/>
            <person name="Schackwitz W."/>
            <person name="Schmutz J."/>
            <person name="Shahriari M."/>
            <person name="Shelest E."/>
            <person name="Silva-Franco F."/>
            <person name="Soanes D."/>
            <person name="Syed K."/>
            <person name="Tagua V.G."/>
            <person name="Talbot N.J."/>
            <person name="Thon M."/>
            <person name="De vries R.P."/>
            <person name="Wiebenga A."/>
            <person name="Yadav J.S."/>
            <person name="Braun E.L."/>
            <person name="Baker S."/>
            <person name="Garre V."/>
            <person name="Horwitz B."/>
            <person name="Torres-Martinez S."/>
            <person name="Idnurm A."/>
            <person name="Herrera-Estrella A."/>
            <person name="Gabaldon T."/>
            <person name="Grigoriev I.V."/>
        </authorList>
    </citation>
    <scope>NUCLEOTIDE SEQUENCE [LARGE SCALE GENOMIC DNA]</scope>
    <source>
        <strain evidence="3">NRRL 1555(-)</strain>
    </source>
</reference>
<accession>A0A167NH72</accession>
<dbReference type="EMBL" id="KV440976">
    <property type="protein sequence ID" value="OAD75894.1"/>
    <property type="molecule type" value="Genomic_DNA"/>
</dbReference>
<sequence>MKSQDEVMTSTPLNACHMDWLSTWLSPQEQKQQQQETYRHGLDQYEEDGDWIQVSPVPKEPQQLQPVPKEAILDDIPKDPISIKSPGPEPSNKKETSSENNDSSSSAKHLSRQERRYQARMALKEKKLQTRPTPCRPNATVNHCLSSTRTMSIEC</sequence>
<protein>
    <submittedName>
        <fullName evidence="2">Uncharacterized protein</fullName>
    </submittedName>
</protein>
<dbReference type="VEuPathDB" id="FungiDB:PHYBLDRAFT_186066"/>
<dbReference type="RefSeq" id="XP_018293934.1">
    <property type="nucleotide sequence ID" value="XM_018439185.1"/>
</dbReference>
<keyword evidence="3" id="KW-1185">Reference proteome</keyword>
<dbReference type="OrthoDB" id="10397798at2759"/>